<dbReference type="InterPro" id="IPR000595">
    <property type="entry name" value="cNMP-bd_dom"/>
</dbReference>
<organism evidence="2">
    <name type="scientific">Levilinea saccharolytica</name>
    <dbReference type="NCBI Taxonomy" id="229921"/>
    <lineage>
        <taxon>Bacteria</taxon>
        <taxon>Bacillati</taxon>
        <taxon>Chloroflexota</taxon>
        <taxon>Anaerolineae</taxon>
        <taxon>Anaerolineales</taxon>
        <taxon>Anaerolineaceae</taxon>
        <taxon>Levilinea</taxon>
    </lineage>
</organism>
<sequence length="169" mass="18317">MIKMVEMLRQGIAQLPFFRDLTGDQLARIQPLLTEERFHAGQVVFDQGHAASRLYILVEGQVVIRYKPYDGPPLDVTHVPPGGVFGWSAALQRQNYTSAAVAETDSTAYCLSTDALQSLCCQDPQAGAVLLEHLATVIAERLRATHAQILGLLTQGLDANGDCGKGETP</sequence>
<dbReference type="Proteomes" id="UP000050501">
    <property type="component" value="Unassembled WGS sequence"/>
</dbReference>
<keyword evidence="4" id="KW-1185">Reference proteome</keyword>
<dbReference type="CDD" id="cd00038">
    <property type="entry name" value="CAP_ED"/>
    <property type="match status" value="1"/>
</dbReference>
<accession>A0A0M9U3E2</accession>
<evidence type="ECO:0000259" key="1">
    <source>
        <dbReference type="PROSITE" id="PS50042"/>
    </source>
</evidence>
<dbReference type="EMBL" id="LGCM01000019">
    <property type="protein sequence ID" value="KPL87482.1"/>
    <property type="molecule type" value="Genomic_DNA"/>
</dbReference>
<dbReference type="Pfam" id="PF00027">
    <property type="entry name" value="cNMP_binding"/>
    <property type="match status" value="1"/>
</dbReference>
<reference evidence="2" key="1">
    <citation type="journal article" date="2015" name="Genome Announc.">
        <title>Draft Genome Sequences of Anaerolinea thermolimosa IMO-1, Bellilinea caldifistulae GOMI-1, Leptolinea tardivitalis YMTK-2, Levilinea saccharolytica KIBI-1, Longilinea arvoryzae KOME-1, Previously Described as Members of the Class Anaerolineae (Chloroflexi).</title>
        <authorList>
            <person name="Matsuura N."/>
            <person name="Tourlousse M.D."/>
            <person name="Ohashi A."/>
            <person name="Hugenholtz P."/>
            <person name="Sekiguchi Y."/>
        </authorList>
    </citation>
    <scope>NUCLEOTIDE SEQUENCE</scope>
    <source>
        <strain evidence="2">KIBI-1</strain>
    </source>
</reference>
<dbReference type="PANTHER" id="PTHR24567:SF74">
    <property type="entry name" value="HTH-TYPE TRANSCRIPTIONAL REGULATOR ARCR"/>
    <property type="match status" value="1"/>
</dbReference>
<evidence type="ECO:0000313" key="3">
    <source>
        <dbReference type="EMBL" id="KPL87482.1"/>
    </source>
</evidence>
<dbReference type="STRING" id="229921.ADN01_04880"/>
<dbReference type="GO" id="GO:0003700">
    <property type="term" value="F:DNA-binding transcription factor activity"/>
    <property type="evidence" value="ECO:0007669"/>
    <property type="project" value="TreeGrafter"/>
</dbReference>
<protein>
    <submittedName>
        <fullName evidence="2">Protein containing cyclic nucleotide-binding domain</fullName>
    </submittedName>
</protein>
<reference evidence="3 4" key="2">
    <citation type="submission" date="2015-07" db="EMBL/GenBank/DDBJ databases">
        <title>Genome sequence of Levilinea saccharolytica DSM 16555.</title>
        <authorList>
            <person name="Hemp J."/>
            <person name="Ward L.M."/>
            <person name="Pace L.A."/>
            <person name="Fischer W.W."/>
        </authorList>
    </citation>
    <scope>NUCLEOTIDE SEQUENCE [LARGE SCALE GENOMIC DNA]</scope>
    <source>
        <strain evidence="3 4">KIBI-1</strain>
    </source>
</reference>
<dbReference type="EMBL" id="DF967975">
    <property type="protein sequence ID" value="GAP19660.1"/>
    <property type="molecule type" value="Genomic_DNA"/>
</dbReference>
<dbReference type="GO" id="GO:0005829">
    <property type="term" value="C:cytosol"/>
    <property type="evidence" value="ECO:0007669"/>
    <property type="project" value="TreeGrafter"/>
</dbReference>
<dbReference type="OrthoDB" id="163303at2"/>
<dbReference type="InterPro" id="IPR050397">
    <property type="entry name" value="Env_Response_Regulators"/>
</dbReference>
<dbReference type="RefSeq" id="WP_062419918.1">
    <property type="nucleotide sequence ID" value="NZ_LGCM01000019.1"/>
</dbReference>
<dbReference type="SUPFAM" id="SSF51206">
    <property type="entry name" value="cAMP-binding domain-like"/>
    <property type="match status" value="1"/>
</dbReference>
<dbReference type="Gene3D" id="2.60.120.10">
    <property type="entry name" value="Jelly Rolls"/>
    <property type="match status" value="1"/>
</dbReference>
<gene>
    <name evidence="3" type="ORF">ADN01_04880</name>
    <name evidence="2" type="ORF">LSAC_03570</name>
</gene>
<proteinExistence type="predicted"/>
<dbReference type="AlphaFoldDB" id="A0A0M9U3E2"/>
<dbReference type="SMART" id="SM00100">
    <property type="entry name" value="cNMP"/>
    <property type="match status" value="1"/>
</dbReference>
<evidence type="ECO:0000313" key="4">
    <source>
        <dbReference type="Proteomes" id="UP000050501"/>
    </source>
</evidence>
<dbReference type="InterPro" id="IPR014710">
    <property type="entry name" value="RmlC-like_jellyroll"/>
</dbReference>
<evidence type="ECO:0000313" key="2">
    <source>
        <dbReference type="EMBL" id="GAP19660.1"/>
    </source>
</evidence>
<name>A0A0M9U3E2_9CHLR</name>
<dbReference type="PROSITE" id="PS50042">
    <property type="entry name" value="CNMP_BINDING_3"/>
    <property type="match status" value="1"/>
</dbReference>
<dbReference type="InterPro" id="IPR018490">
    <property type="entry name" value="cNMP-bd_dom_sf"/>
</dbReference>
<feature type="domain" description="Cyclic nucleotide-binding" evidence="1">
    <location>
        <begin position="17"/>
        <end position="119"/>
    </location>
</feature>
<dbReference type="PANTHER" id="PTHR24567">
    <property type="entry name" value="CRP FAMILY TRANSCRIPTIONAL REGULATORY PROTEIN"/>
    <property type="match status" value="1"/>
</dbReference>